<sequence>MMLKLSRFVNPILRQNLLAPTHNARRLYSTPQELSSSAIATPRSNPSSGDQSRSSSQRKSSDRGLLFFPIATFALGCWQLYRLQWKLDLIDRANTRTRKMDALDVTAENAASTFAPGNEAGLEYRRMKLTGSFDYDNELYIGPRPVPVPEEDPDWMEVQKRSAALAVERGESQNSATLMNVTGNIGYMVLTPFVLGSPEERSKVAEKTPFFLVIRGYIPKYGKQMVHLIRPNPSSPVTIECLARRPEENYMGMMIHNKTESGEWHWLEREELKIRFLGGEKLDAVSSDQRGELVILEMIKTRTNTPYYKALQTGPHPRALEQVLEFRNKHLGYALTWFSLSATSVLFWYARKTGKLRVSRGLR</sequence>
<dbReference type="PANTHER" id="PTHR23427:SF2">
    <property type="entry name" value="SURFEIT LOCUS PROTEIN 1"/>
    <property type="match status" value="1"/>
</dbReference>
<dbReference type="InterPro" id="IPR045214">
    <property type="entry name" value="Surf1/Surf4"/>
</dbReference>
<proteinExistence type="inferred from homology"/>
<evidence type="ECO:0000256" key="3">
    <source>
        <dbReference type="ARBA" id="ARBA00022989"/>
    </source>
</evidence>
<evidence type="ECO:0000256" key="4">
    <source>
        <dbReference type="ARBA" id="ARBA00023136"/>
    </source>
</evidence>
<evidence type="ECO:0000313" key="8">
    <source>
        <dbReference type="Proteomes" id="UP000070544"/>
    </source>
</evidence>
<name>A0A139ARC3_GONPJ</name>
<dbReference type="GO" id="GO:0033617">
    <property type="term" value="P:mitochondrial respiratory chain complex IV assembly"/>
    <property type="evidence" value="ECO:0007669"/>
    <property type="project" value="TreeGrafter"/>
</dbReference>
<keyword evidence="2 5" id="KW-0812">Transmembrane</keyword>
<keyword evidence="4 5" id="KW-0472">Membrane</keyword>
<dbReference type="Proteomes" id="UP000070544">
    <property type="component" value="Unassembled WGS sequence"/>
</dbReference>
<organism evidence="7 8">
    <name type="scientific">Gonapodya prolifera (strain JEL478)</name>
    <name type="common">Monoblepharis prolifera</name>
    <dbReference type="NCBI Taxonomy" id="1344416"/>
    <lineage>
        <taxon>Eukaryota</taxon>
        <taxon>Fungi</taxon>
        <taxon>Fungi incertae sedis</taxon>
        <taxon>Chytridiomycota</taxon>
        <taxon>Chytridiomycota incertae sedis</taxon>
        <taxon>Monoblepharidomycetes</taxon>
        <taxon>Monoblepharidales</taxon>
        <taxon>Gonapodyaceae</taxon>
        <taxon>Gonapodya</taxon>
    </lineage>
</organism>
<keyword evidence="3 5" id="KW-1133">Transmembrane helix</keyword>
<dbReference type="InterPro" id="IPR002994">
    <property type="entry name" value="Surf1/Shy1"/>
</dbReference>
<keyword evidence="5" id="KW-0496">Mitochondrion</keyword>
<protein>
    <recommendedName>
        <fullName evidence="5">SURF1-like protein</fullName>
    </recommendedName>
</protein>
<dbReference type="AlphaFoldDB" id="A0A139ARC3"/>
<comment type="function">
    <text evidence="5">Probably involved in the biogenesis of the COX complex.</text>
</comment>
<dbReference type="EMBL" id="KQ965739">
    <property type="protein sequence ID" value="KXS19286.1"/>
    <property type="molecule type" value="Genomic_DNA"/>
</dbReference>
<dbReference type="PANTHER" id="PTHR23427">
    <property type="entry name" value="SURFEIT LOCUS PROTEIN"/>
    <property type="match status" value="1"/>
</dbReference>
<dbReference type="Pfam" id="PF02104">
    <property type="entry name" value="SURF1"/>
    <property type="match status" value="1"/>
</dbReference>
<dbReference type="OrthoDB" id="10040024at2759"/>
<keyword evidence="8" id="KW-1185">Reference proteome</keyword>
<evidence type="ECO:0000256" key="2">
    <source>
        <dbReference type="ARBA" id="ARBA00022692"/>
    </source>
</evidence>
<evidence type="ECO:0000313" key="7">
    <source>
        <dbReference type="EMBL" id="KXS19286.1"/>
    </source>
</evidence>
<comment type="subcellular location">
    <subcellularLocation>
        <location evidence="1">Membrane</location>
    </subcellularLocation>
    <subcellularLocation>
        <location evidence="5">Mitochondrion inner membrane</location>
        <topology evidence="5">Multi-pass membrane protein</topology>
    </subcellularLocation>
</comment>
<evidence type="ECO:0000256" key="1">
    <source>
        <dbReference type="ARBA" id="ARBA00004370"/>
    </source>
</evidence>
<dbReference type="CDD" id="cd06662">
    <property type="entry name" value="SURF1"/>
    <property type="match status" value="1"/>
</dbReference>
<comment type="caution">
    <text evidence="5">Lacks conserved residue(s) required for the propagation of feature annotation.</text>
</comment>
<evidence type="ECO:0000256" key="5">
    <source>
        <dbReference type="RuleBase" id="RU363076"/>
    </source>
</evidence>
<evidence type="ECO:0000256" key="6">
    <source>
        <dbReference type="SAM" id="MobiDB-lite"/>
    </source>
</evidence>
<feature type="region of interest" description="Disordered" evidence="6">
    <location>
        <begin position="31"/>
        <end position="58"/>
    </location>
</feature>
<feature type="compositionally biased region" description="Low complexity" evidence="6">
    <location>
        <begin position="43"/>
        <end position="58"/>
    </location>
</feature>
<dbReference type="PROSITE" id="PS50895">
    <property type="entry name" value="SURF1"/>
    <property type="match status" value="1"/>
</dbReference>
<gene>
    <name evidence="7" type="ORF">M427DRAFT_152753</name>
</gene>
<keyword evidence="5" id="KW-0999">Mitochondrion inner membrane</keyword>
<dbReference type="STRING" id="1344416.A0A139ARC3"/>
<dbReference type="GO" id="GO:0005743">
    <property type="term" value="C:mitochondrial inner membrane"/>
    <property type="evidence" value="ECO:0007669"/>
    <property type="project" value="UniProtKB-SubCell"/>
</dbReference>
<accession>A0A139ARC3</accession>
<reference evidence="7 8" key="1">
    <citation type="journal article" date="2015" name="Genome Biol. Evol.">
        <title>Phylogenomic analyses indicate that early fungi evolved digesting cell walls of algal ancestors of land plants.</title>
        <authorList>
            <person name="Chang Y."/>
            <person name="Wang S."/>
            <person name="Sekimoto S."/>
            <person name="Aerts A.L."/>
            <person name="Choi C."/>
            <person name="Clum A."/>
            <person name="LaButti K.M."/>
            <person name="Lindquist E.A."/>
            <person name="Yee Ngan C."/>
            <person name="Ohm R.A."/>
            <person name="Salamov A.A."/>
            <person name="Grigoriev I.V."/>
            <person name="Spatafora J.W."/>
            <person name="Berbee M.L."/>
        </authorList>
    </citation>
    <scope>NUCLEOTIDE SEQUENCE [LARGE SCALE GENOMIC DNA]</scope>
    <source>
        <strain evidence="7 8">JEL478</strain>
    </source>
</reference>
<feature type="transmembrane region" description="Helical" evidence="5">
    <location>
        <begin position="331"/>
        <end position="350"/>
    </location>
</feature>
<comment type="similarity">
    <text evidence="5">Belongs to the SURF1 family.</text>
</comment>